<protein>
    <submittedName>
        <fullName evidence="5">Lsr2 family protein</fullName>
    </submittedName>
</protein>
<evidence type="ECO:0000259" key="4">
    <source>
        <dbReference type="Pfam" id="PF23359"/>
    </source>
</evidence>
<sequence>MASITSVTMTDDLDGSKAAETVAFALDGADYEIDLSKRNAAALRKALAAFIEAGRRQPRTVKSRRPADKPGAAERAAHRAHLSKVRTWAAANEMEISDRGRLPEAVLEAYDAAQG</sequence>
<gene>
    <name evidence="5" type="ORF">GIS00_12030</name>
</gene>
<proteinExistence type="predicted"/>
<dbReference type="Pfam" id="PF23359">
    <property type="entry name" value="Lsr2_DNA-bd"/>
    <property type="match status" value="1"/>
</dbReference>
<dbReference type="InterPro" id="IPR036625">
    <property type="entry name" value="E3-bd_dom_sf"/>
</dbReference>
<dbReference type="InterPro" id="IPR024412">
    <property type="entry name" value="Lsr2_dim_dom"/>
</dbReference>
<dbReference type="AlphaFoldDB" id="A0A7K1FKK1"/>
<name>A0A7K1FKK1_9ACTN</name>
<comment type="caution">
    <text evidence="5">The sequence shown here is derived from an EMBL/GenBank/DDBJ whole genome shotgun (WGS) entry which is preliminary data.</text>
</comment>
<keyword evidence="1" id="KW-0238">DNA-binding</keyword>
<dbReference type="Pfam" id="PF11774">
    <property type="entry name" value="Lsr2"/>
    <property type="match status" value="1"/>
</dbReference>
<evidence type="ECO:0000256" key="1">
    <source>
        <dbReference type="ARBA" id="ARBA00023125"/>
    </source>
</evidence>
<dbReference type="EMBL" id="WLYK01000004">
    <property type="protein sequence ID" value="MTD14671.1"/>
    <property type="molecule type" value="Genomic_DNA"/>
</dbReference>
<dbReference type="Gene3D" id="4.10.320.10">
    <property type="entry name" value="E3-binding domain"/>
    <property type="match status" value="1"/>
</dbReference>
<evidence type="ECO:0000259" key="3">
    <source>
        <dbReference type="Pfam" id="PF11774"/>
    </source>
</evidence>
<dbReference type="InterPro" id="IPR042261">
    <property type="entry name" value="Lsr2-like_dimerization"/>
</dbReference>
<evidence type="ECO:0000313" key="6">
    <source>
        <dbReference type="Proteomes" id="UP000460221"/>
    </source>
</evidence>
<dbReference type="InterPro" id="IPR055370">
    <property type="entry name" value="Lsr2_DNA-bd"/>
</dbReference>
<feature type="domain" description="Lsr2 dimerization" evidence="3">
    <location>
        <begin position="1"/>
        <end position="57"/>
    </location>
</feature>
<reference evidence="5 6" key="1">
    <citation type="submission" date="2019-11" db="EMBL/GenBank/DDBJ databases">
        <authorList>
            <person name="Jiang L.-Q."/>
        </authorList>
    </citation>
    <scope>NUCLEOTIDE SEQUENCE [LARGE SCALE GENOMIC DNA]</scope>
    <source>
        <strain evidence="5 6">YIM 132087</strain>
    </source>
</reference>
<feature type="region of interest" description="Disordered" evidence="2">
    <location>
        <begin position="57"/>
        <end position="80"/>
    </location>
</feature>
<feature type="compositionally biased region" description="Basic and acidic residues" evidence="2">
    <location>
        <begin position="65"/>
        <end position="77"/>
    </location>
</feature>
<dbReference type="GO" id="GO:0016746">
    <property type="term" value="F:acyltransferase activity"/>
    <property type="evidence" value="ECO:0007669"/>
    <property type="project" value="InterPro"/>
</dbReference>
<accession>A0A7K1FKK1</accession>
<dbReference type="Proteomes" id="UP000460221">
    <property type="component" value="Unassembled WGS sequence"/>
</dbReference>
<organism evidence="5 6">
    <name type="scientific">Nakamurella alba</name>
    <dbReference type="NCBI Taxonomy" id="2665158"/>
    <lineage>
        <taxon>Bacteria</taxon>
        <taxon>Bacillati</taxon>
        <taxon>Actinomycetota</taxon>
        <taxon>Actinomycetes</taxon>
        <taxon>Nakamurellales</taxon>
        <taxon>Nakamurellaceae</taxon>
        <taxon>Nakamurella</taxon>
    </lineage>
</organism>
<keyword evidence="6" id="KW-1185">Reference proteome</keyword>
<dbReference type="GO" id="GO:0003677">
    <property type="term" value="F:DNA binding"/>
    <property type="evidence" value="ECO:0007669"/>
    <property type="project" value="UniProtKB-KW"/>
</dbReference>
<evidence type="ECO:0000313" key="5">
    <source>
        <dbReference type="EMBL" id="MTD14671.1"/>
    </source>
</evidence>
<feature type="domain" description="Lsr2 DNA-binding" evidence="4">
    <location>
        <begin position="79"/>
        <end position="113"/>
    </location>
</feature>
<evidence type="ECO:0000256" key="2">
    <source>
        <dbReference type="SAM" id="MobiDB-lite"/>
    </source>
</evidence>
<dbReference type="Gene3D" id="3.30.60.230">
    <property type="entry name" value="Lsr2, dimerization domain"/>
    <property type="match status" value="1"/>
</dbReference>